<protein>
    <submittedName>
        <fullName evidence="1">Uncharacterized protein</fullName>
    </submittedName>
</protein>
<dbReference type="AlphaFoldDB" id="S8EMN8"/>
<evidence type="ECO:0000313" key="1">
    <source>
        <dbReference type="EMBL" id="EPT05428.1"/>
    </source>
</evidence>
<sequence>MPDKIFSSQLDYTQAQAHGLNDARARQPAIGEAGIPAIDEAGMPTAPGFGVTFAEPDPQHGKLAYDAYNQHSFSVSESESDYDDAYTVGDIKTVYHPRIHKAPLIQSWDEYLAQDEQLRAPPPPKEKPWKPYQTQANFESSEIVSAALLPAEQIDNLITLIRKVASGADYFTITKNADLVSHTNMQLVLETAATRNKKDAEKLLKEYGLHPLQNTFYKLKYTDPHKALNFDKLHGNDSGLFGDHIWSETVRVVKDKGHVGISTVDQQANDFPHWRNLVHFKQIGNINFNDGTKFSSLSKTTPYVVHNVIASKKGSEGYLLLCLLRKYLELDMLYSFVVQTDENIAAIQEKLPEFSQCFKNYQKETTLPTKNWNFPKIHYQQHVADDMEAKGVTRNYNTKPDEHMHGFLKKTYLRHTDTQISILTQEHHAAVLKLICAYINAYKEWLENPEIDEDSEDEDGEDKATPQTMGQTLRFGKHIFGAPEKSISLGELAASNPVGKAIPEDLTELLKAMRIKTDQGNNIIVKNTDEIKETHFLHASYQSETTWEQAQDLLCCSPEYRHK</sequence>
<organism evidence="1 2">
    <name type="scientific">Fomitopsis schrenkii</name>
    <name type="common">Brown rot fungus</name>
    <dbReference type="NCBI Taxonomy" id="2126942"/>
    <lineage>
        <taxon>Eukaryota</taxon>
        <taxon>Fungi</taxon>
        <taxon>Dikarya</taxon>
        <taxon>Basidiomycota</taxon>
        <taxon>Agaricomycotina</taxon>
        <taxon>Agaricomycetes</taxon>
        <taxon>Polyporales</taxon>
        <taxon>Fomitopsis</taxon>
    </lineage>
</organism>
<dbReference type="HOGENOM" id="CLU_009122_0_0_1"/>
<keyword evidence="2" id="KW-1185">Reference proteome</keyword>
<dbReference type="Proteomes" id="UP000015241">
    <property type="component" value="Unassembled WGS sequence"/>
</dbReference>
<gene>
    <name evidence="1" type="ORF">FOMPIDRAFT_1044763</name>
</gene>
<dbReference type="OrthoDB" id="2795925at2759"/>
<proteinExistence type="predicted"/>
<dbReference type="InParanoid" id="S8EMN8"/>
<evidence type="ECO:0000313" key="2">
    <source>
        <dbReference type="Proteomes" id="UP000015241"/>
    </source>
</evidence>
<dbReference type="EMBL" id="KE504123">
    <property type="protein sequence ID" value="EPT05428.1"/>
    <property type="molecule type" value="Genomic_DNA"/>
</dbReference>
<dbReference type="eggNOG" id="ENOG502SIW4">
    <property type="taxonomic scope" value="Eukaryota"/>
</dbReference>
<name>S8EMN8_FOMSC</name>
<dbReference type="STRING" id="743788.S8EMN8"/>
<reference evidence="1 2" key="1">
    <citation type="journal article" date="2012" name="Science">
        <title>The Paleozoic origin of enzymatic lignin decomposition reconstructed from 31 fungal genomes.</title>
        <authorList>
            <person name="Floudas D."/>
            <person name="Binder M."/>
            <person name="Riley R."/>
            <person name="Barry K."/>
            <person name="Blanchette R.A."/>
            <person name="Henrissat B."/>
            <person name="Martinez A.T."/>
            <person name="Otillar R."/>
            <person name="Spatafora J.W."/>
            <person name="Yadav J.S."/>
            <person name="Aerts A."/>
            <person name="Benoit I."/>
            <person name="Boyd A."/>
            <person name="Carlson A."/>
            <person name="Copeland A."/>
            <person name="Coutinho P.M."/>
            <person name="de Vries R.P."/>
            <person name="Ferreira P."/>
            <person name="Findley K."/>
            <person name="Foster B."/>
            <person name="Gaskell J."/>
            <person name="Glotzer D."/>
            <person name="Gorecki P."/>
            <person name="Heitman J."/>
            <person name="Hesse C."/>
            <person name="Hori C."/>
            <person name="Igarashi K."/>
            <person name="Jurgens J.A."/>
            <person name="Kallen N."/>
            <person name="Kersten P."/>
            <person name="Kohler A."/>
            <person name="Kuees U."/>
            <person name="Kumar T.K.A."/>
            <person name="Kuo A."/>
            <person name="LaButti K."/>
            <person name="Larrondo L.F."/>
            <person name="Lindquist E."/>
            <person name="Ling A."/>
            <person name="Lombard V."/>
            <person name="Lucas S."/>
            <person name="Lundell T."/>
            <person name="Martin R."/>
            <person name="McLaughlin D.J."/>
            <person name="Morgenstern I."/>
            <person name="Morin E."/>
            <person name="Murat C."/>
            <person name="Nagy L.G."/>
            <person name="Nolan M."/>
            <person name="Ohm R.A."/>
            <person name="Patyshakuliyeva A."/>
            <person name="Rokas A."/>
            <person name="Ruiz-Duenas F.J."/>
            <person name="Sabat G."/>
            <person name="Salamov A."/>
            <person name="Samejima M."/>
            <person name="Schmutz J."/>
            <person name="Slot J.C."/>
            <person name="St John F."/>
            <person name="Stenlid J."/>
            <person name="Sun H."/>
            <person name="Sun S."/>
            <person name="Syed K."/>
            <person name="Tsang A."/>
            <person name="Wiebenga A."/>
            <person name="Young D."/>
            <person name="Pisabarro A."/>
            <person name="Eastwood D.C."/>
            <person name="Martin F."/>
            <person name="Cullen D."/>
            <person name="Grigoriev I.V."/>
            <person name="Hibbett D.S."/>
        </authorList>
    </citation>
    <scope>NUCLEOTIDE SEQUENCE</scope>
    <source>
        <strain evidence="2">FP-58527</strain>
    </source>
</reference>
<accession>S8EMN8</accession>